<dbReference type="EMBL" id="REGN01005697">
    <property type="protein sequence ID" value="RNA12411.1"/>
    <property type="molecule type" value="Genomic_DNA"/>
</dbReference>
<evidence type="ECO:0000313" key="1">
    <source>
        <dbReference type="EMBL" id="RNA12411.1"/>
    </source>
</evidence>
<organism evidence="1 2">
    <name type="scientific">Brachionus plicatilis</name>
    <name type="common">Marine rotifer</name>
    <name type="synonym">Brachionus muelleri</name>
    <dbReference type="NCBI Taxonomy" id="10195"/>
    <lineage>
        <taxon>Eukaryota</taxon>
        <taxon>Metazoa</taxon>
        <taxon>Spiralia</taxon>
        <taxon>Gnathifera</taxon>
        <taxon>Rotifera</taxon>
        <taxon>Eurotatoria</taxon>
        <taxon>Monogononta</taxon>
        <taxon>Pseudotrocha</taxon>
        <taxon>Ploima</taxon>
        <taxon>Brachionidae</taxon>
        <taxon>Brachionus</taxon>
    </lineage>
</organism>
<proteinExistence type="predicted"/>
<evidence type="ECO:0000313" key="2">
    <source>
        <dbReference type="Proteomes" id="UP000276133"/>
    </source>
</evidence>
<dbReference type="Proteomes" id="UP000276133">
    <property type="component" value="Unassembled WGS sequence"/>
</dbReference>
<keyword evidence="2" id="KW-1185">Reference proteome</keyword>
<reference evidence="1 2" key="1">
    <citation type="journal article" date="2018" name="Sci. Rep.">
        <title>Genomic signatures of local adaptation to the degree of environmental predictability in rotifers.</title>
        <authorList>
            <person name="Franch-Gras L."/>
            <person name="Hahn C."/>
            <person name="Garcia-Roger E.M."/>
            <person name="Carmona M.J."/>
            <person name="Serra M."/>
            <person name="Gomez A."/>
        </authorList>
    </citation>
    <scope>NUCLEOTIDE SEQUENCE [LARGE SCALE GENOMIC DNA]</scope>
    <source>
        <strain evidence="1">HYR1</strain>
    </source>
</reference>
<sequence length="103" mass="12050">MKILKNSLRNRLNRPNDHRRMLKIKSKLFDLLFFKLMLKKLFNLSLDSLKVFSNCLRQLLGRKCSFKDLKNFLPFNILSVRVRDSSDGIGLPMKVLNLTGNNP</sequence>
<protein>
    <submittedName>
        <fullName evidence="1">Uncharacterized protein</fullName>
    </submittedName>
</protein>
<name>A0A3M7QMW3_BRAPC</name>
<gene>
    <name evidence="1" type="ORF">BpHYR1_045573</name>
</gene>
<comment type="caution">
    <text evidence="1">The sequence shown here is derived from an EMBL/GenBank/DDBJ whole genome shotgun (WGS) entry which is preliminary data.</text>
</comment>
<dbReference type="AlphaFoldDB" id="A0A3M7QMW3"/>
<accession>A0A3M7QMW3</accession>